<dbReference type="GeneID" id="63687563"/>
<dbReference type="HOGENOM" id="CLU_1677834_0_0_1"/>
<sequence>MAMERLWTVQFYSDDDEGSSDDGYVSAITLADKGNQIIFVFHPRKQTMHSMVYVGRREVRLAVSSKPEYTPFSSLLLACRAGDGDLLRHVDYVGHLDGRLICGRKHSFLWFRVPLSLGHCAETSLPLEVGITDDAPLIGAVIQERILSLRMEIQTRT</sequence>
<reference evidence="1 2" key="1">
    <citation type="journal article" date="2012" name="Science">
        <title>The Paleozoic origin of enzymatic lignin decomposition reconstructed from 31 fungal genomes.</title>
        <authorList>
            <person name="Floudas D."/>
            <person name="Binder M."/>
            <person name="Riley R."/>
            <person name="Barry K."/>
            <person name="Blanchette R.A."/>
            <person name="Henrissat B."/>
            <person name="Martinez A.T."/>
            <person name="Otillar R."/>
            <person name="Spatafora J.W."/>
            <person name="Yadav J.S."/>
            <person name="Aerts A."/>
            <person name="Benoit I."/>
            <person name="Boyd A."/>
            <person name="Carlson A."/>
            <person name="Copeland A."/>
            <person name="Coutinho P.M."/>
            <person name="de Vries R.P."/>
            <person name="Ferreira P."/>
            <person name="Findley K."/>
            <person name="Foster B."/>
            <person name="Gaskell J."/>
            <person name="Glotzer D."/>
            <person name="Gorecki P."/>
            <person name="Heitman J."/>
            <person name="Hesse C."/>
            <person name="Hori C."/>
            <person name="Igarashi K."/>
            <person name="Jurgens J.A."/>
            <person name="Kallen N."/>
            <person name="Kersten P."/>
            <person name="Kohler A."/>
            <person name="Kuees U."/>
            <person name="Kumar T.K.A."/>
            <person name="Kuo A."/>
            <person name="LaButti K."/>
            <person name="Larrondo L.F."/>
            <person name="Lindquist E."/>
            <person name="Ling A."/>
            <person name="Lombard V."/>
            <person name="Lucas S."/>
            <person name="Lundell T."/>
            <person name="Martin R."/>
            <person name="McLaughlin D.J."/>
            <person name="Morgenstern I."/>
            <person name="Morin E."/>
            <person name="Murat C."/>
            <person name="Nagy L.G."/>
            <person name="Nolan M."/>
            <person name="Ohm R.A."/>
            <person name="Patyshakuliyeva A."/>
            <person name="Rokas A."/>
            <person name="Ruiz-Duenas F.J."/>
            <person name="Sabat G."/>
            <person name="Salamov A."/>
            <person name="Samejima M."/>
            <person name="Schmutz J."/>
            <person name="Slot J.C."/>
            <person name="St John F."/>
            <person name="Stenlid J."/>
            <person name="Sun H."/>
            <person name="Sun S."/>
            <person name="Syed K."/>
            <person name="Tsang A."/>
            <person name="Wiebenga A."/>
            <person name="Young D."/>
            <person name="Pisabarro A."/>
            <person name="Eastwood D.C."/>
            <person name="Martin F."/>
            <person name="Cullen D."/>
            <person name="Grigoriev I.V."/>
            <person name="Hibbett D.S."/>
        </authorList>
    </citation>
    <scope>NUCLEOTIDE SEQUENCE [LARGE SCALE GENOMIC DNA]</scope>
    <source>
        <strain evidence="1 2">DJM-731 SS1</strain>
    </source>
</reference>
<organism evidence="1 2">
    <name type="scientific">Dacryopinax primogenitus (strain DJM 731)</name>
    <name type="common">Brown rot fungus</name>
    <dbReference type="NCBI Taxonomy" id="1858805"/>
    <lineage>
        <taxon>Eukaryota</taxon>
        <taxon>Fungi</taxon>
        <taxon>Dikarya</taxon>
        <taxon>Basidiomycota</taxon>
        <taxon>Agaricomycotina</taxon>
        <taxon>Dacrymycetes</taxon>
        <taxon>Dacrymycetales</taxon>
        <taxon>Dacrymycetaceae</taxon>
        <taxon>Dacryopinax</taxon>
    </lineage>
</organism>
<dbReference type="Proteomes" id="UP000030653">
    <property type="component" value="Unassembled WGS sequence"/>
</dbReference>
<evidence type="ECO:0000313" key="1">
    <source>
        <dbReference type="EMBL" id="EJU02658.1"/>
    </source>
</evidence>
<evidence type="ECO:0000313" key="2">
    <source>
        <dbReference type="Proteomes" id="UP000030653"/>
    </source>
</evidence>
<dbReference type="EMBL" id="JH795861">
    <property type="protein sequence ID" value="EJU02658.1"/>
    <property type="molecule type" value="Genomic_DNA"/>
</dbReference>
<dbReference type="AlphaFoldDB" id="M5GDS7"/>
<proteinExistence type="predicted"/>
<dbReference type="RefSeq" id="XP_040629552.1">
    <property type="nucleotide sequence ID" value="XM_040772501.1"/>
</dbReference>
<keyword evidence="2" id="KW-1185">Reference proteome</keyword>
<accession>M5GDS7</accession>
<protein>
    <submittedName>
        <fullName evidence="1">Uncharacterized protein</fullName>
    </submittedName>
</protein>
<gene>
    <name evidence="1" type="ORF">DACRYDRAFT_21686</name>
</gene>
<name>M5GDS7_DACPD</name>